<protein>
    <submittedName>
        <fullName evidence="1">Uncharacterized protein</fullName>
    </submittedName>
</protein>
<dbReference type="Proteomes" id="UP001163321">
    <property type="component" value="Chromosome 3"/>
</dbReference>
<proteinExistence type="predicted"/>
<keyword evidence="2" id="KW-1185">Reference proteome</keyword>
<name>A0ACC0W7L2_9STRA</name>
<evidence type="ECO:0000313" key="1">
    <source>
        <dbReference type="EMBL" id="KAI9914754.1"/>
    </source>
</evidence>
<accession>A0ACC0W7L2</accession>
<comment type="caution">
    <text evidence="1">The sequence shown here is derived from an EMBL/GenBank/DDBJ whole genome shotgun (WGS) entry which is preliminary data.</text>
</comment>
<evidence type="ECO:0000313" key="2">
    <source>
        <dbReference type="Proteomes" id="UP001163321"/>
    </source>
</evidence>
<dbReference type="EMBL" id="CM047582">
    <property type="protein sequence ID" value="KAI9914754.1"/>
    <property type="molecule type" value="Genomic_DNA"/>
</dbReference>
<gene>
    <name evidence="1" type="ORF">PsorP6_008239</name>
</gene>
<organism evidence="1 2">
    <name type="scientific">Peronosclerospora sorghi</name>
    <dbReference type="NCBI Taxonomy" id="230839"/>
    <lineage>
        <taxon>Eukaryota</taxon>
        <taxon>Sar</taxon>
        <taxon>Stramenopiles</taxon>
        <taxon>Oomycota</taxon>
        <taxon>Peronosporomycetes</taxon>
        <taxon>Peronosporales</taxon>
        <taxon>Peronosporaceae</taxon>
        <taxon>Peronosclerospora</taxon>
    </lineage>
</organism>
<sequence length="66" mass="7722">MLYLTALNDNERATHWKWSVGRTCCCASSLTILNVLKHEHAVVSMTFIEYIRKEFGEGVYRLSNWK</sequence>
<reference evidence="1 2" key="1">
    <citation type="journal article" date="2022" name="bioRxiv">
        <title>The genome of the oomycete Peronosclerospora sorghi, a cosmopolitan pathogen of maize and sorghum, is inflated with dispersed pseudogenes.</title>
        <authorList>
            <person name="Fletcher K."/>
            <person name="Martin F."/>
            <person name="Isakeit T."/>
            <person name="Cavanaugh K."/>
            <person name="Magill C."/>
            <person name="Michelmore R."/>
        </authorList>
    </citation>
    <scope>NUCLEOTIDE SEQUENCE [LARGE SCALE GENOMIC DNA]</scope>
    <source>
        <strain evidence="1">P6</strain>
    </source>
</reference>